<evidence type="ECO:0000313" key="1">
    <source>
        <dbReference type="EMBL" id="EGG21807.1"/>
    </source>
</evidence>
<protein>
    <submittedName>
        <fullName evidence="1">Uncharacterized protein</fullName>
    </submittedName>
</protein>
<dbReference type="RefSeq" id="XP_004359657.1">
    <property type="nucleotide sequence ID" value="XM_004359600.1"/>
</dbReference>
<evidence type="ECO:0000313" key="2">
    <source>
        <dbReference type="Proteomes" id="UP000007797"/>
    </source>
</evidence>
<proteinExistence type="predicted"/>
<accession>F4PU92</accession>
<dbReference type="EMBL" id="GL883010">
    <property type="protein sequence ID" value="EGG21807.1"/>
    <property type="molecule type" value="Genomic_DNA"/>
</dbReference>
<dbReference type="Proteomes" id="UP000007797">
    <property type="component" value="Unassembled WGS sequence"/>
</dbReference>
<dbReference type="AlphaFoldDB" id="F4PU92"/>
<organism evidence="1 2">
    <name type="scientific">Cavenderia fasciculata</name>
    <name type="common">Slime mold</name>
    <name type="synonym">Dictyostelium fasciculatum</name>
    <dbReference type="NCBI Taxonomy" id="261658"/>
    <lineage>
        <taxon>Eukaryota</taxon>
        <taxon>Amoebozoa</taxon>
        <taxon>Evosea</taxon>
        <taxon>Eumycetozoa</taxon>
        <taxon>Dictyostelia</taxon>
        <taxon>Acytosteliales</taxon>
        <taxon>Cavenderiaceae</taxon>
        <taxon>Cavenderia</taxon>
    </lineage>
</organism>
<gene>
    <name evidence="1" type="ORF">DFA_01693</name>
</gene>
<dbReference type="GeneID" id="14873456"/>
<reference evidence="2" key="1">
    <citation type="journal article" date="2011" name="Genome Res.">
        <title>Phylogeny-wide analysis of social amoeba genomes highlights ancient origins for complex intercellular communication.</title>
        <authorList>
            <person name="Heidel A.J."/>
            <person name="Lawal H.M."/>
            <person name="Felder M."/>
            <person name="Schilde C."/>
            <person name="Helps N.R."/>
            <person name="Tunggal B."/>
            <person name="Rivero F."/>
            <person name="John U."/>
            <person name="Schleicher M."/>
            <person name="Eichinger L."/>
            <person name="Platzer M."/>
            <person name="Noegel A.A."/>
            <person name="Schaap P."/>
            <person name="Gloeckner G."/>
        </authorList>
    </citation>
    <scope>NUCLEOTIDE SEQUENCE [LARGE SCALE GENOMIC DNA]</scope>
    <source>
        <strain evidence="2">SH3</strain>
    </source>
</reference>
<name>F4PU92_CACFS</name>
<dbReference type="KEGG" id="dfa:DFA_01693"/>
<keyword evidence="2" id="KW-1185">Reference proteome</keyword>
<sequence length="84" mass="9564">MGDHPSQRLGLQYETDLITSSNNTENGLNVLRSSVDGRIPNDPEYIRVLSRPNGFHVVVNNEFQYGHWDTMEEAEAKIGTCWKD</sequence>